<dbReference type="AlphaFoldDB" id="A0A2U2DG41"/>
<sequence>MNHAESHMSDKVNQGRTFEVLTA</sequence>
<evidence type="ECO:0000313" key="4">
    <source>
        <dbReference type="Proteomes" id="UP000245252"/>
    </source>
</evidence>
<protein>
    <submittedName>
        <fullName evidence="2">Uncharacterized protein</fullName>
    </submittedName>
</protein>
<gene>
    <name evidence="3" type="ORF">DEM27_32040</name>
    <name evidence="2" type="ORF">DEM27_32045</name>
</gene>
<reference evidence="2 4" key="1">
    <citation type="submission" date="2018-05" db="EMBL/GenBank/DDBJ databases">
        <title>The draft genome of strain NS-104.</title>
        <authorList>
            <person name="Hang P."/>
            <person name="Jiang J."/>
        </authorList>
    </citation>
    <scope>NUCLEOTIDE SEQUENCE [LARGE SCALE GENOMIC DNA]</scope>
    <source>
        <strain evidence="2 4">NS-104</strain>
    </source>
</reference>
<name>A0A2U2DG41_9HYPH</name>
<feature type="compositionally biased region" description="Basic and acidic residues" evidence="1">
    <location>
        <begin position="1"/>
        <end position="10"/>
    </location>
</feature>
<proteinExistence type="predicted"/>
<comment type="caution">
    <text evidence="2">The sequence shown here is derived from an EMBL/GenBank/DDBJ whole genome shotgun (WGS) entry which is preliminary data.</text>
</comment>
<organism evidence="2 4">
    <name type="scientific">Metarhizobium album</name>
    <dbReference type="NCBI Taxonomy" id="2182425"/>
    <lineage>
        <taxon>Bacteria</taxon>
        <taxon>Pseudomonadati</taxon>
        <taxon>Pseudomonadota</taxon>
        <taxon>Alphaproteobacteria</taxon>
        <taxon>Hyphomicrobiales</taxon>
        <taxon>Rhizobiaceae</taxon>
        <taxon>Metarhizobium</taxon>
    </lineage>
</organism>
<evidence type="ECO:0000256" key="1">
    <source>
        <dbReference type="SAM" id="MobiDB-lite"/>
    </source>
</evidence>
<dbReference type="EMBL" id="QFBC01000030">
    <property type="protein sequence ID" value="PWE52238.1"/>
    <property type="molecule type" value="Genomic_DNA"/>
</dbReference>
<evidence type="ECO:0000313" key="3">
    <source>
        <dbReference type="EMBL" id="PWE52279.1"/>
    </source>
</evidence>
<dbReference type="Proteomes" id="UP000245252">
    <property type="component" value="Unassembled WGS sequence"/>
</dbReference>
<accession>A0A2U2DG41</accession>
<feature type="region of interest" description="Disordered" evidence="1">
    <location>
        <begin position="1"/>
        <end position="23"/>
    </location>
</feature>
<evidence type="ECO:0000313" key="2">
    <source>
        <dbReference type="EMBL" id="PWE52238.1"/>
    </source>
</evidence>
<feature type="non-terminal residue" evidence="2">
    <location>
        <position position="23"/>
    </location>
</feature>
<dbReference type="EMBL" id="QFBC01000029">
    <property type="protein sequence ID" value="PWE52279.1"/>
    <property type="molecule type" value="Genomic_DNA"/>
</dbReference>
<keyword evidence="4" id="KW-1185">Reference proteome</keyword>